<dbReference type="KEGG" id="smo:SELMODRAFT_421566"/>
<keyword evidence="7" id="KW-1185">Reference proteome</keyword>
<organism evidence="7">
    <name type="scientific">Selaginella moellendorffii</name>
    <name type="common">Spikemoss</name>
    <dbReference type="NCBI Taxonomy" id="88036"/>
    <lineage>
        <taxon>Eukaryota</taxon>
        <taxon>Viridiplantae</taxon>
        <taxon>Streptophyta</taxon>
        <taxon>Embryophyta</taxon>
        <taxon>Tracheophyta</taxon>
        <taxon>Lycopodiopsida</taxon>
        <taxon>Selaginellales</taxon>
        <taxon>Selaginellaceae</taxon>
        <taxon>Selaginella</taxon>
    </lineage>
</organism>
<gene>
    <name evidence="3" type="ORF">SELMODRAFT_421559</name>
    <name evidence="4" type="ORF">SELMODRAFT_421562</name>
    <name evidence="5" type="ORF">SELMODRAFT_421566</name>
    <name evidence="6" type="ORF">SELMODRAFT_421569</name>
</gene>
<dbReference type="InParanoid" id="D8SFN0"/>
<dbReference type="PROSITE" id="PS51257">
    <property type="entry name" value="PROKAR_LIPOPROTEIN"/>
    <property type="match status" value="1"/>
</dbReference>
<evidence type="ECO:0000313" key="5">
    <source>
        <dbReference type="EMBL" id="EFJ16870.1"/>
    </source>
</evidence>
<name>D8SFN0_SELML</name>
<protein>
    <recommendedName>
        <fullName evidence="2">Cyanovirin-N domain-containing protein</fullName>
    </recommendedName>
</protein>
<keyword evidence="1" id="KW-0732">Signal</keyword>
<dbReference type="Gramene" id="EFJ16867">
    <property type="protein sequence ID" value="EFJ16867"/>
    <property type="gene ID" value="SELMODRAFT_421562"/>
</dbReference>
<dbReference type="Gramene" id="EFJ16864">
    <property type="protein sequence ID" value="EFJ16864"/>
    <property type="gene ID" value="SELMODRAFT_421559"/>
</dbReference>
<dbReference type="HOGENOM" id="CLU_144945_1_2_1"/>
<feature type="domain" description="Cyanovirin-N" evidence="2">
    <location>
        <begin position="23"/>
        <end position="120"/>
    </location>
</feature>
<evidence type="ECO:0000259" key="2">
    <source>
        <dbReference type="SMART" id="SM01111"/>
    </source>
</evidence>
<dbReference type="EMBL" id="GL377617">
    <property type="protein sequence ID" value="EFJ16864.1"/>
    <property type="molecule type" value="Genomic_DNA"/>
</dbReference>
<dbReference type="EMBL" id="GL377617">
    <property type="protein sequence ID" value="EFJ16872.1"/>
    <property type="molecule type" value="Genomic_DNA"/>
</dbReference>
<reference evidence="3 7" key="1">
    <citation type="journal article" date="2011" name="Science">
        <title>The Selaginella genome identifies genetic changes associated with the evolution of vascular plants.</title>
        <authorList>
            <person name="Banks J.A."/>
            <person name="Nishiyama T."/>
            <person name="Hasebe M."/>
            <person name="Bowman J.L."/>
            <person name="Gribskov M."/>
            <person name="dePamphilis C."/>
            <person name="Albert V.A."/>
            <person name="Aono N."/>
            <person name="Aoyama T."/>
            <person name="Ambrose B.A."/>
            <person name="Ashton N.W."/>
            <person name="Axtell M.J."/>
            <person name="Barker E."/>
            <person name="Barker M.S."/>
            <person name="Bennetzen J.L."/>
            <person name="Bonawitz N.D."/>
            <person name="Chapple C."/>
            <person name="Cheng C."/>
            <person name="Correa L.G."/>
            <person name="Dacre M."/>
            <person name="DeBarry J."/>
            <person name="Dreyer I."/>
            <person name="Elias M."/>
            <person name="Engstrom E.M."/>
            <person name="Estelle M."/>
            <person name="Feng L."/>
            <person name="Finet C."/>
            <person name="Floyd S.K."/>
            <person name="Frommer W.B."/>
            <person name="Fujita T."/>
            <person name="Gramzow L."/>
            <person name="Gutensohn M."/>
            <person name="Harholt J."/>
            <person name="Hattori M."/>
            <person name="Heyl A."/>
            <person name="Hirai T."/>
            <person name="Hiwatashi Y."/>
            <person name="Ishikawa M."/>
            <person name="Iwata M."/>
            <person name="Karol K.G."/>
            <person name="Koehler B."/>
            <person name="Kolukisaoglu U."/>
            <person name="Kubo M."/>
            <person name="Kurata T."/>
            <person name="Lalonde S."/>
            <person name="Li K."/>
            <person name="Li Y."/>
            <person name="Litt A."/>
            <person name="Lyons E."/>
            <person name="Manning G."/>
            <person name="Maruyama T."/>
            <person name="Michael T.P."/>
            <person name="Mikami K."/>
            <person name="Miyazaki S."/>
            <person name="Morinaga S."/>
            <person name="Murata T."/>
            <person name="Mueller-Roeber B."/>
            <person name="Nelson D.R."/>
            <person name="Obara M."/>
            <person name="Oguri Y."/>
            <person name="Olmstead R.G."/>
            <person name="Onodera N."/>
            <person name="Petersen B.L."/>
            <person name="Pils B."/>
            <person name="Prigge M."/>
            <person name="Rensing S.A."/>
            <person name="Riano-Pachon D.M."/>
            <person name="Roberts A.W."/>
            <person name="Sato Y."/>
            <person name="Scheller H.V."/>
            <person name="Schulz B."/>
            <person name="Schulz C."/>
            <person name="Shakirov E.V."/>
            <person name="Shibagaki N."/>
            <person name="Shinohara N."/>
            <person name="Shippen D.E."/>
            <person name="Soerensen I."/>
            <person name="Sotooka R."/>
            <person name="Sugimoto N."/>
            <person name="Sugita M."/>
            <person name="Sumikawa N."/>
            <person name="Tanurdzic M."/>
            <person name="Theissen G."/>
            <person name="Ulvskov P."/>
            <person name="Wakazuki S."/>
            <person name="Weng J.K."/>
            <person name="Willats W.W."/>
            <person name="Wipf D."/>
            <person name="Wolf P.G."/>
            <person name="Yang L."/>
            <person name="Zimmer A.D."/>
            <person name="Zhu Q."/>
            <person name="Mitros T."/>
            <person name="Hellsten U."/>
            <person name="Loque D."/>
            <person name="Otillar R."/>
            <person name="Salamov A."/>
            <person name="Schmutz J."/>
            <person name="Shapiro H."/>
            <person name="Lindquist E."/>
            <person name="Lucas S."/>
            <person name="Rokhsar D."/>
            <person name="Grigoriev I.V."/>
        </authorList>
    </citation>
    <scope>NUCLEOTIDE SEQUENCE [LARGE SCALE GENOMIC DNA]</scope>
</reference>
<dbReference type="Pfam" id="PF08881">
    <property type="entry name" value="CVNH"/>
    <property type="match status" value="1"/>
</dbReference>
<dbReference type="Gramene" id="EFJ16872">
    <property type="protein sequence ID" value="EFJ16872"/>
    <property type="gene ID" value="SELMODRAFT_421569"/>
</dbReference>
<evidence type="ECO:0000313" key="6">
    <source>
        <dbReference type="EMBL" id="EFJ16872.1"/>
    </source>
</evidence>
<dbReference type="InterPro" id="IPR036673">
    <property type="entry name" value="Cyanovirin-N_sf"/>
</dbReference>
<dbReference type="SUPFAM" id="SSF51322">
    <property type="entry name" value="Cyanovirin-N"/>
    <property type="match status" value="1"/>
</dbReference>
<dbReference type="EMBL" id="GL377617">
    <property type="protein sequence ID" value="EFJ16870.1"/>
    <property type="molecule type" value="Genomic_DNA"/>
</dbReference>
<dbReference type="SMART" id="SM01111">
    <property type="entry name" value="CVNH"/>
    <property type="match status" value="1"/>
</dbReference>
<evidence type="ECO:0000313" key="3">
    <source>
        <dbReference type="EMBL" id="EFJ16864.1"/>
    </source>
</evidence>
<dbReference type="EMBL" id="GL377617">
    <property type="protein sequence ID" value="EFJ16867.1"/>
    <property type="molecule type" value="Genomic_DNA"/>
</dbReference>
<sequence length="121" mass="13187">MAFREVFFLCMLVSTLSITQACQFSRSCTDITFDRNSTVMRAICSTSNMERRNASIDVNNCVGSSNGVLDCSSNFASRCINISFNGLNVAARCNRGDGVLVSSTRNLDDCIQNVEGVLQCC</sequence>
<evidence type="ECO:0000256" key="1">
    <source>
        <dbReference type="SAM" id="SignalP"/>
    </source>
</evidence>
<evidence type="ECO:0000313" key="4">
    <source>
        <dbReference type="EMBL" id="EFJ16867.1"/>
    </source>
</evidence>
<dbReference type="KEGG" id="smo:SELMODRAFT_421559"/>
<feature type="chain" id="PRO_5010829992" description="Cyanovirin-N domain-containing protein" evidence="1">
    <location>
        <begin position="22"/>
        <end position="121"/>
    </location>
</feature>
<dbReference type="KEGG" id="smo:SELMODRAFT_421569"/>
<dbReference type="Gene3D" id="2.30.60.10">
    <property type="entry name" value="Cyanovirin-N"/>
    <property type="match status" value="1"/>
</dbReference>
<evidence type="ECO:0000313" key="7">
    <source>
        <dbReference type="Proteomes" id="UP000001514"/>
    </source>
</evidence>
<dbReference type="InterPro" id="IPR011058">
    <property type="entry name" value="Cyanovirin-N"/>
</dbReference>
<proteinExistence type="predicted"/>
<dbReference type="OrthoDB" id="5239998at2759"/>
<dbReference type="AlphaFoldDB" id="D8SFN0"/>
<dbReference type="KEGG" id="smo:SELMODRAFT_421562"/>
<dbReference type="Gramene" id="EFJ16870">
    <property type="protein sequence ID" value="EFJ16870"/>
    <property type="gene ID" value="SELMODRAFT_421566"/>
</dbReference>
<feature type="signal peptide" evidence="1">
    <location>
        <begin position="1"/>
        <end position="21"/>
    </location>
</feature>
<dbReference type="Proteomes" id="UP000001514">
    <property type="component" value="Unassembled WGS sequence"/>
</dbReference>
<accession>D8SFN0</accession>